<evidence type="ECO:0000313" key="8">
    <source>
        <dbReference type="EMBL" id="MFD0861785.1"/>
    </source>
</evidence>
<comment type="cofactor">
    <cofactor evidence="6">
        <name>FAD</name>
        <dbReference type="ChEBI" id="CHEBI:57692"/>
    </cofactor>
    <text evidence="6">Binds 1 FAD per subunit.</text>
</comment>
<dbReference type="InterPro" id="IPR005101">
    <property type="entry name" value="Cryptochr/Photolyase_FAD-bd"/>
</dbReference>
<keyword evidence="4 6" id="KW-0274">FAD</keyword>
<gene>
    <name evidence="8" type="ORF">ACFQ1M_06170</name>
</gene>
<sequence length="438" mass="51755">MQTKQNKDNSLVWFRNDLRIRDNASLAKAIDAGGHVIAVYFFDPRQFTRNSFGFKKTERYRAKFLLETVTDLKASLAELNITLLTYINQPENIICRLVEEYQIEHVYLQGEWTSEEVEVLQNVTDSLSDKVKMVESYDQFLFHPEDIPFQIEQIPQSFTNFRKKCEKYSQVRPEPKSAERLPKSNLLEVDNELPSISDLGFEPFLTDDRTAFPFSGGERAALKRLHDYFWGTRRLSYYKQTRNGLVGADYSSKFSPWLANGSISPRTIYWEIKKYEKTVIKNQSTYWLVFELIWRDYFKFVSFKHGNDIFKLEGILHRELHWETDQQLVEQWINGTTPDDFVNANMLEIKHTGWMSNRGRQNVASYFAKNLLLDWRIGAAYFESMLLDYDVHSNYGNWMYVAGVGNDPRDRKFNTKLQAERYDPHGKFQRLWLQNVLF</sequence>
<evidence type="ECO:0000256" key="2">
    <source>
        <dbReference type="ARBA" id="ARBA00017881"/>
    </source>
</evidence>
<keyword evidence="3 6" id="KW-0285">Flavoprotein</keyword>
<evidence type="ECO:0000256" key="6">
    <source>
        <dbReference type="RuleBase" id="RU367151"/>
    </source>
</evidence>
<name>A0ABW3CVI2_9FLAO</name>
<evidence type="ECO:0000256" key="5">
    <source>
        <dbReference type="ARBA" id="ARBA00022991"/>
    </source>
</evidence>
<reference evidence="9" key="1">
    <citation type="journal article" date="2019" name="Int. J. Syst. Evol. Microbiol.">
        <title>The Global Catalogue of Microorganisms (GCM) 10K type strain sequencing project: providing services to taxonomists for standard genome sequencing and annotation.</title>
        <authorList>
            <consortium name="The Broad Institute Genomics Platform"/>
            <consortium name="The Broad Institute Genome Sequencing Center for Infectious Disease"/>
            <person name="Wu L."/>
            <person name="Ma J."/>
        </authorList>
    </citation>
    <scope>NUCLEOTIDE SEQUENCE [LARGE SCALE GENOMIC DNA]</scope>
    <source>
        <strain evidence="9">CCUG 62952</strain>
    </source>
</reference>
<dbReference type="PROSITE" id="PS51645">
    <property type="entry name" value="PHR_CRY_ALPHA_BETA"/>
    <property type="match status" value="1"/>
</dbReference>
<evidence type="ECO:0000256" key="1">
    <source>
        <dbReference type="ARBA" id="ARBA00005862"/>
    </source>
</evidence>
<dbReference type="SUPFAM" id="SSF52425">
    <property type="entry name" value="Cryptochrome/photolyase, N-terminal domain"/>
    <property type="match status" value="1"/>
</dbReference>
<comment type="similarity">
    <text evidence="1 6">Belongs to the DNA photolyase class-1 family.</text>
</comment>
<dbReference type="RefSeq" id="WP_386405456.1">
    <property type="nucleotide sequence ID" value="NZ_JBHTJH010000004.1"/>
</dbReference>
<comment type="function">
    <text evidence="6">May have a photoreceptor function.</text>
</comment>
<evidence type="ECO:0000259" key="7">
    <source>
        <dbReference type="PROSITE" id="PS51645"/>
    </source>
</evidence>
<evidence type="ECO:0000256" key="3">
    <source>
        <dbReference type="ARBA" id="ARBA00022630"/>
    </source>
</evidence>
<protein>
    <recommendedName>
        <fullName evidence="2 6">Cryptochrome DASH</fullName>
    </recommendedName>
</protein>
<dbReference type="SUPFAM" id="SSF48173">
    <property type="entry name" value="Cryptochrome/photolyase FAD-binding domain"/>
    <property type="match status" value="1"/>
</dbReference>
<keyword evidence="5 6" id="KW-0157">Chromophore</keyword>
<dbReference type="Gene3D" id="1.25.40.80">
    <property type="match status" value="1"/>
</dbReference>
<dbReference type="PANTHER" id="PTHR11455">
    <property type="entry name" value="CRYPTOCHROME"/>
    <property type="match status" value="1"/>
</dbReference>
<keyword evidence="9" id="KW-1185">Reference proteome</keyword>
<dbReference type="Gene3D" id="1.10.579.10">
    <property type="entry name" value="DNA Cyclobutane Dipyrimidine Photolyase, subunit A, domain 3"/>
    <property type="match status" value="1"/>
</dbReference>
<dbReference type="InterPro" id="IPR006050">
    <property type="entry name" value="DNA_photolyase_N"/>
</dbReference>
<dbReference type="Gene3D" id="3.40.50.620">
    <property type="entry name" value="HUPs"/>
    <property type="match status" value="1"/>
</dbReference>
<dbReference type="EMBL" id="JBHTJH010000004">
    <property type="protein sequence ID" value="MFD0861785.1"/>
    <property type="molecule type" value="Genomic_DNA"/>
</dbReference>
<dbReference type="Pfam" id="PF03441">
    <property type="entry name" value="FAD_binding_7"/>
    <property type="match status" value="1"/>
</dbReference>
<proteinExistence type="inferred from homology"/>
<dbReference type="Pfam" id="PF00875">
    <property type="entry name" value="DNA_photolyase"/>
    <property type="match status" value="1"/>
</dbReference>
<comment type="cofactor">
    <cofactor evidence="6">
        <name>(6R)-5,10-methylene-5,6,7,8-tetrahydrofolate</name>
        <dbReference type="ChEBI" id="CHEBI:15636"/>
    </cofactor>
    <text evidence="6">Binds 1 5,10-methenyltetrahydrofolate (MTHF) per subunit.</text>
</comment>
<dbReference type="InterPro" id="IPR002081">
    <property type="entry name" value="Cryptochrome/DNA_photolyase_1"/>
</dbReference>
<dbReference type="Proteomes" id="UP001596978">
    <property type="component" value="Unassembled WGS sequence"/>
</dbReference>
<dbReference type="InterPro" id="IPR036155">
    <property type="entry name" value="Crypto/Photolyase_N_sf"/>
</dbReference>
<organism evidence="8 9">
    <name type="scientific">Sungkyunkwania multivorans</name>
    <dbReference type="NCBI Taxonomy" id="1173618"/>
    <lineage>
        <taxon>Bacteria</taxon>
        <taxon>Pseudomonadati</taxon>
        <taxon>Bacteroidota</taxon>
        <taxon>Flavobacteriia</taxon>
        <taxon>Flavobacteriales</taxon>
        <taxon>Flavobacteriaceae</taxon>
        <taxon>Sungkyunkwania</taxon>
    </lineage>
</organism>
<dbReference type="PANTHER" id="PTHR11455:SF22">
    <property type="entry name" value="CRYPTOCHROME DASH"/>
    <property type="match status" value="1"/>
</dbReference>
<dbReference type="PRINTS" id="PR00147">
    <property type="entry name" value="DNAPHOTLYASE"/>
</dbReference>
<comment type="caution">
    <text evidence="8">The sequence shown here is derived from an EMBL/GenBank/DDBJ whole genome shotgun (WGS) entry which is preliminary data.</text>
</comment>
<evidence type="ECO:0000313" key="9">
    <source>
        <dbReference type="Proteomes" id="UP001596978"/>
    </source>
</evidence>
<feature type="domain" description="Photolyase/cryptochrome alpha/beta" evidence="7">
    <location>
        <begin position="8"/>
        <end position="142"/>
    </location>
</feature>
<dbReference type="InterPro" id="IPR036134">
    <property type="entry name" value="Crypto/Photolyase_FAD-like_sf"/>
</dbReference>
<dbReference type="InterPro" id="IPR014729">
    <property type="entry name" value="Rossmann-like_a/b/a_fold"/>
</dbReference>
<dbReference type="NCBIfam" id="TIGR02765">
    <property type="entry name" value="crypto_DASH"/>
    <property type="match status" value="1"/>
</dbReference>
<dbReference type="InterPro" id="IPR014133">
    <property type="entry name" value="Cry_DASH"/>
</dbReference>
<evidence type="ECO:0000256" key="4">
    <source>
        <dbReference type="ARBA" id="ARBA00022827"/>
    </source>
</evidence>
<accession>A0ABW3CVI2</accession>